<dbReference type="EMBL" id="CM042889">
    <property type="protein sequence ID" value="KAI4321732.1"/>
    <property type="molecule type" value="Genomic_DNA"/>
</dbReference>
<reference evidence="2" key="1">
    <citation type="journal article" date="2023" name="Front. Plant Sci.">
        <title>Chromosomal-level genome assembly of Melastoma candidum provides insights into trichome evolution.</title>
        <authorList>
            <person name="Zhong Y."/>
            <person name="Wu W."/>
            <person name="Sun C."/>
            <person name="Zou P."/>
            <person name="Liu Y."/>
            <person name="Dai S."/>
            <person name="Zhou R."/>
        </authorList>
    </citation>
    <scope>NUCLEOTIDE SEQUENCE [LARGE SCALE GENOMIC DNA]</scope>
</reference>
<evidence type="ECO:0000313" key="2">
    <source>
        <dbReference type="Proteomes" id="UP001057402"/>
    </source>
</evidence>
<keyword evidence="2" id="KW-1185">Reference proteome</keyword>
<sequence>MRTCSTKSTRTPSMSTDGFLQCLQRTADATRLCSQLVQIRSDGAPSWETRAAVEMAMEGTDMTHGQLILCGEALDESPLIPRGDSLRWYHRSWISLMDSIFRVQYFSLFLGGHCESFPSIRSLSVTKRCADNIFNDIVFHPIYSSIHLYSNQRNCLACHENE</sequence>
<comment type="caution">
    <text evidence="1">The sequence shown here is derived from an EMBL/GenBank/DDBJ whole genome shotgun (WGS) entry which is preliminary data.</text>
</comment>
<protein>
    <submittedName>
        <fullName evidence="1">Uncharacterized protein</fullName>
    </submittedName>
</protein>
<evidence type="ECO:0000313" key="1">
    <source>
        <dbReference type="EMBL" id="KAI4321732.1"/>
    </source>
</evidence>
<organism evidence="1 2">
    <name type="scientific">Melastoma candidum</name>
    <dbReference type="NCBI Taxonomy" id="119954"/>
    <lineage>
        <taxon>Eukaryota</taxon>
        <taxon>Viridiplantae</taxon>
        <taxon>Streptophyta</taxon>
        <taxon>Embryophyta</taxon>
        <taxon>Tracheophyta</taxon>
        <taxon>Spermatophyta</taxon>
        <taxon>Magnoliopsida</taxon>
        <taxon>eudicotyledons</taxon>
        <taxon>Gunneridae</taxon>
        <taxon>Pentapetalae</taxon>
        <taxon>rosids</taxon>
        <taxon>malvids</taxon>
        <taxon>Myrtales</taxon>
        <taxon>Melastomataceae</taxon>
        <taxon>Melastomatoideae</taxon>
        <taxon>Melastomateae</taxon>
        <taxon>Melastoma</taxon>
    </lineage>
</organism>
<gene>
    <name evidence="1" type="ORF">MLD38_035080</name>
</gene>
<accession>A0ACB9MBY3</accession>
<name>A0ACB9MBY3_9MYRT</name>
<dbReference type="Proteomes" id="UP001057402">
    <property type="component" value="Chromosome 10"/>
</dbReference>
<proteinExistence type="predicted"/>